<evidence type="ECO:0000313" key="2">
    <source>
        <dbReference type="EMBL" id="CAH1957385.1"/>
    </source>
</evidence>
<gene>
    <name evidence="2" type="ORF">ACAOBT_LOCUS2061</name>
</gene>
<feature type="signal peptide" evidence="1">
    <location>
        <begin position="1"/>
        <end position="23"/>
    </location>
</feature>
<evidence type="ECO:0000313" key="3">
    <source>
        <dbReference type="Proteomes" id="UP001152888"/>
    </source>
</evidence>
<reference evidence="2" key="1">
    <citation type="submission" date="2022-03" db="EMBL/GenBank/DDBJ databases">
        <authorList>
            <person name="Sayadi A."/>
        </authorList>
    </citation>
    <scope>NUCLEOTIDE SEQUENCE</scope>
</reference>
<accession>A0A9P0JP96</accession>
<feature type="chain" id="PRO_5040135215" evidence="1">
    <location>
        <begin position="24"/>
        <end position="37"/>
    </location>
</feature>
<organism evidence="2 3">
    <name type="scientific">Acanthoscelides obtectus</name>
    <name type="common">Bean weevil</name>
    <name type="synonym">Bruchus obtectus</name>
    <dbReference type="NCBI Taxonomy" id="200917"/>
    <lineage>
        <taxon>Eukaryota</taxon>
        <taxon>Metazoa</taxon>
        <taxon>Ecdysozoa</taxon>
        <taxon>Arthropoda</taxon>
        <taxon>Hexapoda</taxon>
        <taxon>Insecta</taxon>
        <taxon>Pterygota</taxon>
        <taxon>Neoptera</taxon>
        <taxon>Endopterygota</taxon>
        <taxon>Coleoptera</taxon>
        <taxon>Polyphaga</taxon>
        <taxon>Cucujiformia</taxon>
        <taxon>Chrysomeloidea</taxon>
        <taxon>Chrysomelidae</taxon>
        <taxon>Bruchinae</taxon>
        <taxon>Bruchini</taxon>
        <taxon>Acanthoscelides</taxon>
    </lineage>
</organism>
<dbReference type="AlphaFoldDB" id="A0A9P0JP96"/>
<sequence>MTSRLAHLTLWSLAIHFLHVCKVFRYPRSNRGQTNRT</sequence>
<dbReference type="EMBL" id="CAKOFQ010006670">
    <property type="protein sequence ID" value="CAH1957385.1"/>
    <property type="molecule type" value="Genomic_DNA"/>
</dbReference>
<protein>
    <submittedName>
        <fullName evidence="2">Uncharacterized protein</fullName>
    </submittedName>
</protein>
<proteinExistence type="predicted"/>
<evidence type="ECO:0000256" key="1">
    <source>
        <dbReference type="SAM" id="SignalP"/>
    </source>
</evidence>
<keyword evidence="3" id="KW-1185">Reference proteome</keyword>
<dbReference type="Proteomes" id="UP001152888">
    <property type="component" value="Unassembled WGS sequence"/>
</dbReference>
<comment type="caution">
    <text evidence="2">The sequence shown here is derived from an EMBL/GenBank/DDBJ whole genome shotgun (WGS) entry which is preliminary data.</text>
</comment>
<name>A0A9P0JP96_ACAOB</name>
<keyword evidence="1" id="KW-0732">Signal</keyword>